<evidence type="ECO:0000256" key="5">
    <source>
        <dbReference type="ARBA" id="ARBA00022989"/>
    </source>
</evidence>
<keyword evidence="2" id="KW-0808">Transferase</keyword>
<evidence type="ECO:0000256" key="4">
    <source>
        <dbReference type="ARBA" id="ARBA00022837"/>
    </source>
</evidence>
<dbReference type="AlphaFoldDB" id="A0AAN9Q066"/>
<keyword evidence="7" id="KW-0012">Acyltransferase</keyword>
<name>A0AAN9Q066_CLITE</name>
<dbReference type="Gene3D" id="1.10.238.10">
    <property type="entry name" value="EF-hand"/>
    <property type="match status" value="1"/>
</dbReference>
<dbReference type="InterPro" id="IPR002048">
    <property type="entry name" value="EF_hand_dom"/>
</dbReference>
<keyword evidence="4" id="KW-0106">Calcium</keyword>
<dbReference type="PANTHER" id="PTHR13906:SF4">
    <property type="entry name" value="LYSOPHOSPHOLIPID ACYLTRANSFERASE 6"/>
    <property type="match status" value="1"/>
</dbReference>
<dbReference type="Pfam" id="PF03062">
    <property type="entry name" value="MBOAT"/>
    <property type="match status" value="1"/>
</dbReference>
<keyword evidence="6" id="KW-0472">Membrane</keyword>
<evidence type="ECO:0000313" key="9">
    <source>
        <dbReference type="EMBL" id="KAK7319220.1"/>
    </source>
</evidence>
<organism evidence="9 10">
    <name type="scientific">Clitoria ternatea</name>
    <name type="common">Butterfly pea</name>
    <dbReference type="NCBI Taxonomy" id="43366"/>
    <lineage>
        <taxon>Eukaryota</taxon>
        <taxon>Viridiplantae</taxon>
        <taxon>Streptophyta</taxon>
        <taxon>Embryophyta</taxon>
        <taxon>Tracheophyta</taxon>
        <taxon>Spermatophyta</taxon>
        <taxon>Magnoliopsida</taxon>
        <taxon>eudicotyledons</taxon>
        <taxon>Gunneridae</taxon>
        <taxon>Pentapetalae</taxon>
        <taxon>rosids</taxon>
        <taxon>fabids</taxon>
        <taxon>Fabales</taxon>
        <taxon>Fabaceae</taxon>
        <taxon>Papilionoideae</taxon>
        <taxon>50 kb inversion clade</taxon>
        <taxon>NPAAA clade</taxon>
        <taxon>indigoferoid/millettioid clade</taxon>
        <taxon>Phaseoleae</taxon>
        <taxon>Clitoria</taxon>
    </lineage>
</organism>
<dbReference type="GO" id="GO:0019432">
    <property type="term" value="P:triglyceride biosynthetic process"/>
    <property type="evidence" value="ECO:0007669"/>
    <property type="project" value="TreeGrafter"/>
</dbReference>
<evidence type="ECO:0000256" key="3">
    <source>
        <dbReference type="ARBA" id="ARBA00022692"/>
    </source>
</evidence>
<dbReference type="PROSITE" id="PS00018">
    <property type="entry name" value="EF_HAND_1"/>
    <property type="match status" value="1"/>
</dbReference>
<gene>
    <name evidence="9" type="ORF">RJT34_03938</name>
</gene>
<dbReference type="InterPro" id="IPR011992">
    <property type="entry name" value="EF-hand-dom_pair"/>
</dbReference>
<protein>
    <recommendedName>
        <fullName evidence="8">EF-hand domain-containing protein</fullName>
    </recommendedName>
</protein>
<dbReference type="GO" id="GO:0016746">
    <property type="term" value="F:acyltransferase activity"/>
    <property type="evidence" value="ECO:0007669"/>
    <property type="project" value="UniProtKB-KW"/>
</dbReference>
<dbReference type="EMBL" id="JAYKXN010000001">
    <property type="protein sequence ID" value="KAK7319220.1"/>
    <property type="molecule type" value="Genomic_DNA"/>
</dbReference>
<dbReference type="GO" id="GO:0030258">
    <property type="term" value="P:lipid modification"/>
    <property type="evidence" value="ECO:0007669"/>
    <property type="project" value="TreeGrafter"/>
</dbReference>
<reference evidence="9 10" key="1">
    <citation type="submission" date="2024-01" db="EMBL/GenBank/DDBJ databases">
        <title>The genomes of 5 underutilized Papilionoideae crops provide insights into root nodulation and disease resistance.</title>
        <authorList>
            <person name="Yuan L."/>
        </authorList>
    </citation>
    <scope>NUCLEOTIDE SEQUENCE [LARGE SCALE GENOMIC DNA]</scope>
    <source>
        <strain evidence="9">LY-2023</strain>
        <tissue evidence="9">Leaf</tissue>
    </source>
</reference>
<dbReference type="SMART" id="SM00054">
    <property type="entry name" value="EFh"/>
    <property type="match status" value="1"/>
</dbReference>
<evidence type="ECO:0000313" key="10">
    <source>
        <dbReference type="Proteomes" id="UP001359559"/>
    </source>
</evidence>
<feature type="domain" description="EF-hand" evidence="8">
    <location>
        <begin position="126"/>
        <end position="161"/>
    </location>
</feature>
<accession>A0AAN9Q066</accession>
<dbReference type="GO" id="GO:0016020">
    <property type="term" value="C:membrane"/>
    <property type="evidence" value="ECO:0007669"/>
    <property type="project" value="UniProtKB-SubCell"/>
</dbReference>
<keyword evidence="3" id="KW-0812">Transmembrane</keyword>
<dbReference type="GO" id="GO:0005783">
    <property type="term" value="C:endoplasmic reticulum"/>
    <property type="evidence" value="ECO:0007669"/>
    <property type="project" value="TreeGrafter"/>
</dbReference>
<comment type="caution">
    <text evidence="9">The sequence shown here is derived from an EMBL/GenBank/DDBJ whole genome shotgun (WGS) entry which is preliminary data.</text>
</comment>
<dbReference type="GO" id="GO:0005509">
    <property type="term" value="F:calcium ion binding"/>
    <property type="evidence" value="ECO:0007669"/>
    <property type="project" value="InterPro"/>
</dbReference>
<evidence type="ECO:0000256" key="1">
    <source>
        <dbReference type="ARBA" id="ARBA00004141"/>
    </source>
</evidence>
<dbReference type="CDD" id="cd00051">
    <property type="entry name" value="EFh"/>
    <property type="match status" value="1"/>
</dbReference>
<proteinExistence type="predicted"/>
<dbReference type="Proteomes" id="UP001359559">
    <property type="component" value="Unassembled WGS sequence"/>
</dbReference>
<comment type="subcellular location">
    <subcellularLocation>
        <location evidence="1">Membrane</location>
        <topology evidence="1">Multi-pass membrane protein</topology>
    </subcellularLocation>
</comment>
<evidence type="ECO:0000256" key="7">
    <source>
        <dbReference type="ARBA" id="ARBA00023315"/>
    </source>
</evidence>
<dbReference type="GO" id="GO:0008654">
    <property type="term" value="P:phospholipid biosynthetic process"/>
    <property type="evidence" value="ECO:0007669"/>
    <property type="project" value="TreeGrafter"/>
</dbReference>
<dbReference type="InterPro" id="IPR004299">
    <property type="entry name" value="MBOAT_fam"/>
</dbReference>
<dbReference type="InterPro" id="IPR049941">
    <property type="entry name" value="LPLAT_7/PORCN-like"/>
</dbReference>
<evidence type="ECO:0000259" key="8">
    <source>
        <dbReference type="PROSITE" id="PS50222"/>
    </source>
</evidence>
<keyword evidence="5" id="KW-1133">Transmembrane helix</keyword>
<keyword evidence="10" id="KW-1185">Reference proteome</keyword>
<dbReference type="Pfam" id="PF00036">
    <property type="entry name" value="EF-hand_1"/>
    <property type="match status" value="1"/>
</dbReference>
<evidence type="ECO:0000256" key="6">
    <source>
        <dbReference type="ARBA" id="ARBA00023136"/>
    </source>
</evidence>
<dbReference type="SUPFAM" id="SSF47473">
    <property type="entry name" value="EF-hand"/>
    <property type="match status" value="1"/>
</dbReference>
<dbReference type="PROSITE" id="PS50222">
    <property type="entry name" value="EF_HAND_2"/>
    <property type="match status" value="1"/>
</dbReference>
<dbReference type="PANTHER" id="PTHR13906">
    <property type="entry name" value="PORCUPINE"/>
    <property type="match status" value="1"/>
</dbReference>
<evidence type="ECO:0000256" key="2">
    <source>
        <dbReference type="ARBA" id="ARBA00022679"/>
    </source>
</evidence>
<dbReference type="InterPro" id="IPR018247">
    <property type="entry name" value="EF_Hand_1_Ca_BS"/>
</dbReference>
<sequence>MNWECSGVDGFDTKVISCAVNYNDGLLKEEGLCDAQKNYHLIKLPSLIEYVGYCLCCGTHFAGPVYEMKEYLDWAEGKGQKDHLLHLMGQPSRYRCIDCKEKMDFDLYGDCYTTRSKLPGRFSQQHTSEHEFKSFKMIDTNNSGTITFEELKEGLRSVGSNLMESKIKSLMEAVDYAEFAAMMKKGDDDVGRSRTMKGNLNFNIADAFGVNESS</sequence>